<feature type="chain" id="PRO_5022076225" evidence="1">
    <location>
        <begin position="22"/>
        <end position="141"/>
    </location>
</feature>
<keyword evidence="1" id="KW-0732">Signal</keyword>
<feature type="domain" description="PrcB C-terminal" evidence="2">
    <location>
        <begin position="79"/>
        <end position="133"/>
    </location>
</feature>
<dbReference type="EMBL" id="VJVZ01000003">
    <property type="protein sequence ID" value="TRW25871.1"/>
    <property type="molecule type" value="Genomic_DNA"/>
</dbReference>
<evidence type="ECO:0000256" key="1">
    <source>
        <dbReference type="SAM" id="SignalP"/>
    </source>
</evidence>
<dbReference type="OrthoDB" id="1377159at2"/>
<dbReference type="PROSITE" id="PS51257">
    <property type="entry name" value="PROKAR_LIPOPROTEIN"/>
    <property type="match status" value="1"/>
</dbReference>
<keyword evidence="3" id="KW-0645">Protease</keyword>
<evidence type="ECO:0000259" key="2">
    <source>
        <dbReference type="Pfam" id="PF14343"/>
    </source>
</evidence>
<dbReference type="GO" id="GO:0008233">
    <property type="term" value="F:peptidase activity"/>
    <property type="evidence" value="ECO:0007669"/>
    <property type="project" value="UniProtKB-KW"/>
</dbReference>
<dbReference type="Proteomes" id="UP000320643">
    <property type="component" value="Unassembled WGS sequence"/>
</dbReference>
<dbReference type="Pfam" id="PF14343">
    <property type="entry name" value="PrcB_C"/>
    <property type="match status" value="1"/>
</dbReference>
<dbReference type="InterPro" id="IPR025748">
    <property type="entry name" value="PrcB_C_dom"/>
</dbReference>
<protein>
    <submittedName>
        <fullName evidence="3">Protease complex subunit PrcB family protein</fullName>
    </submittedName>
</protein>
<comment type="caution">
    <text evidence="3">The sequence shown here is derived from an EMBL/GenBank/DDBJ whole genome shotgun (WGS) entry which is preliminary data.</text>
</comment>
<keyword evidence="3" id="KW-0378">Hydrolase</keyword>
<name>A0A552V5Z2_9FLAO</name>
<reference evidence="3 4" key="1">
    <citation type="submission" date="2019-07" db="EMBL/GenBank/DDBJ databases">
        <title>Flavobacterium sp. nov., isolated from glacier ice.</title>
        <authorList>
            <person name="Liu Q."/>
            <person name="Xin Y.-H."/>
        </authorList>
    </citation>
    <scope>NUCLEOTIDE SEQUENCE [LARGE SCALE GENOMIC DNA]</scope>
    <source>
        <strain evidence="3 4">ZT4R6</strain>
    </source>
</reference>
<evidence type="ECO:0000313" key="4">
    <source>
        <dbReference type="Proteomes" id="UP000320643"/>
    </source>
</evidence>
<gene>
    <name evidence="3" type="ORF">FMM05_06515</name>
</gene>
<organism evidence="3 4">
    <name type="scientific">Flavobacterium zepuense</name>
    <dbReference type="NCBI Taxonomy" id="2593302"/>
    <lineage>
        <taxon>Bacteria</taxon>
        <taxon>Pseudomonadati</taxon>
        <taxon>Bacteroidota</taxon>
        <taxon>Flavobacteriia</taxon>
        <taxon>Flavobacteriales</taxon>
        <taxon>Flavobacteriaceae</taxon>
        <taxon>Flavobacterium</taxon>
    </lineage>
</organism>
<dbReference type="RefSeq" id="WP_143372535.1">
    <property type="nucleotide sequence ID" value="NZ_VJVZ01000003.1"/>
</dbReference>
<feature type="signal peptide" evidence="1">
    <location>
        <begin position="1"/>
        <end position="21"/>
    </location>
</feature>
<evidence type="ECO:0000313" key="3">
    <source>
        <dbReference type="EMBL" id="TRW25871.1"/>
    </source>
</evidence>
<proteinExistence type="predicted"/>
<keyword evidence="4" id="KW-1185">Reference proteome</keyword>
<dbReference type="GO" id="GO:0006508">
    <property type="term" value="P:proteolysis"/>
    <property type="evidence" value="ECO:0007669"/>
    <property type="project" value="UniProtKB-KW"/>
</dbReference>
<dbReference type="AlphaFoldDB" id="A0A552V5Z2"/>
<accession>A0A552V5Z2</accession>
<sequence length="141" mass="15318">MKKLITLTCFLVLMVSCNAKKETITNDPNAGFDVLKKEAYGGKDQPGHATIKSQEKLAALYKELNVEEVPQIDFASFNVVVLYMGQKNTGGYSIDVANVGVSGNTAYIKKVEAAPEDMATMALTNPYVIVKVPKTDKVVVE</sequence>